<proteinExistence type="predicted"/>
<evidence type="ECO:0000313" key="4">
    <source>
        <dbReference type="Proteomes" id="UP000198577"/>
    </source>
</evidence>
<feature type="domain" description="DUF6933" evidence="2">
    <location>
        <begin position="2"/>
        <end position="154"/>
    </location>
</feature>
<dbReference type="AlphaFoldDB" id="A0A1I5WIE1"/>
<keyword evidence="4" id="KW-1185">Reference proteome</keyword>
<gene>
    <name evidence="3" type="ORF">SAMN05444406_11722</name>
</gene>
<dbReference type="SUPFAM" id="SSF159941">
    <property type="entry name" value="MM3350-like"/>
    <property type="match status" value="1"/>
</dbReference>
<dbReference type="Pfam" id="PF07929">
    <property type="entry name" value="PRiA4_ORF3"/>
    <property type="match status" value="1"/>
</dbReference>
<name>A0A1I5WIE1_9FIRM</name>
<dbReference type="Pfam" id="PF22016">
    <property type="entry name" value="DUF6933"/>
    <property type="match status" value="1"/>
</dbReference>
<sequence length="393" mass="46482">MLIQCTGKLLEKLNVQPAQRSEEDPLFCWHANLITINRRKVVVFVNDKNRYVIVLYGLKAKDFQNLGSLFIDALRDVFHKECIKDEVIEHYICCAGEIIYTKTKDRSSVAKMRAACEVVYMIDDGSFPQSAAQKFLSLHASRRPYKNQKGEYVCSHIELYKDLEALFGGNIFGCRAAVLKLTLDLEKQNVWRRIIIPLTYSFYDLHKVIQKAFYWMDYHLHEFYVYDDKIYQFVGSEKWKWSSHPAYHKEGIKLLVNLYCDEEDFYSLREEGFSPPFQDVEFRYVKEVGLLEYIPKYRKFKYRYDFGDNWEIYIDVEEVIEDYDKNYPICIDGEGNAPPEDVGGKWGYEEFLEIISDEEHPEHRDMLAWAESQGYGDFDVEEVNKRIKLCFGF</sequence>
<protein>
    <submittedName>
        <fullName evidence="3">PRiA4b ORF-3-like protein</fullName>
    </submittedName>
</protein>
<dbReference type="InterPro" id="IPR053864">
    <property type="entry name" value="DUF6933"/>
</dbReference>
<dbReference type="EMBL" id="FOXR01000017">
    <property type="protein sequence ID" value="SFQ19602.1"/>
    <property type="molecule type" value="Genomic_DNA"/>
</dbReference>
<dbReference type="InterPro" id="IPR024047">
    <property type="entry name" value="MM3350-like_sf"/>
</dbReference>
<dbReference type="PANTHER" id="PTHR41878:SF1">
    <property type="entry name" value="TNPR PROTEIN"/>
    <property type="match status" value="1"/>
</dbReference>
<dbReference type="STRING" id="937334.SAMN05444406_11722"/>
<dbReference type="InterPro" id="IPR012912">
    <property type="entry name" value="Plasmid_pRiA4b_Orf3-like"/>
</dbReference>
<dbReference type="Gene3D" id="3.10.290.30">
    <property type="entry name" value="MM3350-like"/>
    <property type="match status" value="1"/>
</dbReference>
<feature type="domain" description="Plasmid pRiA4b Orf3-like" evidence="1">
    <location>
        <begin position="176"/>
        <end position="384"/>
    </location>
</feature>
<accession>A0A1I5WIE1</accession>
<evidence type="ECO:0000313" key="3">
    <source>
        <dbReference type="EMBL" id="SFQ19602.1"/>
    </source>
</evidence>
<evidence type="ECO:0000259" key="2">
    <source>
        <dbReference type="Pfam" id="PF22016"/>
    </source>
</evidence>
<reference evidence="3 4" key="1">
    <citation type="submission" date="2016-10" db="EMBL/GenBank/DDBJ databases">
        <authorList>
            <person name="de Groot N.N."/>
        </authorList>
    </citation>
    <scope>NUCLEOTIDE SEQUENCE [LARGE SCALE GENOMIC DNA]</scope>
    <source>
        <strain evidence="3 4">DSM 20678</strain>
    </source>
</reference>
<dbReference type="Proteomes" id="UP000198577">
    <property type="component" value="Unassembled WGS sequence"/>
</dbReference>
<organism evidence="3 4">
    <name type="scientific">Caldicoprobacter faecalis</name>
    <dbReference type="NCBI Taxonomy" id="937334"/>
    <lineage>
        <taxon>Bacteria</taxon>
        <taxon>Bacillati</taxon>
        <taxon>Bacillota</taxon>
        <taxon>Clostridia</taxon>
        <taxon>Caldicoprobacterales</taxon>
        <taxon>Caldicoprobacteraceae</taxon>
        <taxon>Caldicoprobacter</taxon>
    </lineage>
</organism>
<dbReference type="RefSeq" id="WP_092282409.1">
    <property type="nucleotide sequence ID" value="NZ_FOXR01000017.1"/>
</dbReference>
<dbReference type="PANTHER" id="PTHR41878">
    <property type="entry name" value="LEXA REPRESSOR-RELATED"/>
    <property type="match status" value="1"/>
</dbReference>
<dbReference type="OrthoDB" id="9801392at2"/>
<evidence type="ECO:0000259" key="1">
    <source>
        <dbReference type="Pfam" id="PF07929"/>
    </source>
</evidence>